<organism evidence="3 4">
    <name type="scientific">Cladorrhinum samala</name>
    <dbReference type="NCBI Taxonomy" id="585594"/>
    <lineage>
        <taxon>Eukaryota</taxon>
        <taxon>Fungi</taxon>
        <taxon>Dikarya</taxon>
        <taxon>Ascomycota</taxon>
        <taxon>Pezizomycotina</taxon>
        <taxon>Sordariomycetes</taxon>
        <taxon>Sordariomycetidae</taxon>
        <taxon>Sordariales</taxon>
        <taxon>Podosporaceae</taxon>
        <taxon>Cladorrhinum</taxon>
    </lineage>
</organism>
<feature type="region of interest" description="Disordered" evidence="2">
    <location>
        <begin position="763"/>
        <end position="797"/>
    </location>
</feature>
<keyword evidence="1" id="KW-0175">Coiled coil</keyword>
<dbReference type="PANTHER" id="PTHR19327">
    <property type="entry name" value="GOLGIN"/>
    <property type="match status" value="1"/>
</dbReference>
<feature type="region of interest" description="Disordered" evidence="2">
    <location>
        <begin position="144"/>
        <end position="170"/>
    </location>
</feature>
<keyword evidence="4" id="KW-1185">Reference proteome</keyword>
<accession>A0AAV9HY60</accession>
<reference evidence="3" key="1">
    <citation type="journal article" date="2023" name="Mol. Phylogenet. Evol.">
        <title>Genome-scale phylogeny and comparative genomics of the fungal order Sordariales.</title>
        <authorList>
            <person name="Hensen N."/>
            <person name="Bonometti L."/>
            <person name="Westerberg I."/>
            <person name="Brannstrom I.O."/>
            <person name="Guillou S."/>
            <person name="Cros-Aarteil S."/>
            <person name="Calhoun S."/>
            <person name="Haridas S."/>
            <person name="Kuo A."/>
            <person name="Mondo S."/>
            <person name="Pangilinan J."/>
            <person name="Riley R."/>
            <person name="LaButti K."/>
            <person name="Andreopoulos B."/>
            <person name="Lipzen A."/>
            <person name="Chen C."/>
            <person name="Yan M."/>
            <person name="Daum C."/>
            <person name="Ng V."/>
            <person name="Clum A."/>
            <person name="Steindorff A."/>
            <person name="Ohm R.A."/>
            <person name="Martin F."/>
            <person name="Silar P."/>
            <person name="Natvig D.O."/>
            <person name="Lalanne C."/>
            <person name="Gautier V."/>
            <person name="Ament-Velasquez S.L."/>
            <person name="Kruys A."/>
            <person name="Hutchinson M.I."/>
            <person name="Powell A.J."/>
            <person name="Barry K."/>
            <person name="Miller A.N."/>
            <person name="Grigoriev I.V."/>
            <person name="Debuchy R."/>
            <person name="Gladieux P."/>
            <person name="Hiltunen Thoren M."/>
            <person name="Johannesson H."/>
        </authorList>
    </citation>
    <scope>NUCLEOTIDE SEQUENCE</scope>
    <source>
        <strain evidence="3">PSN324</strain>
    </source>
</reference>
<evidence type="ECO:0000256" key="1">
    <source>
        <dbReference type="SAM" id="Coils"/>
    </source>
</evidence>
<reference evidence="3" key="2">
    <citation type="submission" date="2023-06" db="EMBL/GenBank/DDBJ databases">
        <authorList>
            <consortium name="Lawrence Berkeley National Laboratory"/>
            <person name="Mondo S.J."/>
            <person name="Hensen N."/>
            <person name="Bonometti L."/>
            <person name="Westerberg I."/>
            <person name="Brannstrom I.O."/>
            <person name="Guillou S."/>
            <person name="Cros-Aarteil S."/>
            <person name="Calhoun S."/>
            <person name="Haridas S."/>
            <person name="Kuo A."/>
            <person name="Pangilinan J."/>
            <person name="Riley R."/>
            <person name="Labutti K."/>
            <person name="Andreopoulos B."/>
            <person name="Lipzen A."/>
            <person name="Chen C."/>
            <person name="Yanf M."/>
            <person name="Daum C."/>
            <person name="Ng V."/>
            <person name="Clum A."/>
            <person name="Steindorff A."/>
            <person name="Ohm R."/>
            <person name="Martin F."/>
            <person name="Silar P."/>
            <person name="Natvig D."/>
            <person name="Lalanne C."/>
            <person name="Gautier V."/>
            <person name="Ament-Velasquez S.L."/>
            <person name="Kruys A."/>
            <person name="Hutchinson M.I."/>
            <person name="Powell A.J."/>
            <person name="Barry K."/>
            <person name="Miller A.N."/>
            <person name="Grigoriev I.V."/>
            <person name="Debuchy R."/>
            <person name="Gladieux P."/>
            <person name="Thoren M.H."/>
            <person name="Johannesson H."/>
        </authorList>
    </citation>
    <scope>NUCLEOTIDE SEQUENCE</scope>
    <source>
        <strain evidence="3">PSN324</strain>
    </source>
</reference>
<feature type="compositionally biased region" description="Basic and acidic residues" evidence="2">
    <location>
        <begin position="144"/>
        <end position="162"/>
    </location>
</feature>
<evidence type="ECO:0000256" key="2">
    <source>
        <dbReference type="SAM" id="MobiDB-lite"/>
    </source>
</evidence>
<protein>
    <submittedName>
        <fullName evidence="3">Uncharacterized protein</fullName>
    </submittedName>
</protein>
<name>A0AAV9HY60_9PEZI</name>
<feature type="compositionally biased region" description="Polar residues" evidence="2">
    <location>
        <begin position="781"/>
        <end position="797"/>
    </location>
</feature>
<evidence type="ECO:0000313" key="4">
    <source>
        <dbReference type="Proteomes" id="UP001321749"/>
    </source>
</evidence>
<feature type="region of interest" description="Disordered" evidence="2">
    <location>
        <begin position="589"/>
        <end position="625"/>
    </location>
</feature>
<gene>
    <name evidence="3" type="ORF">QBC42DRAFT_282834</name>
</gene>
<dbReference type="AlphaFoldDB" id="A0AAV9HY60"/>
<sequence length="797" mass="89851">MSSRPSDVYSRRPPDDDRHDRRRDSRDDRRRDSSRDRLYRRDSYRDYGDKDRHRRDDSPGHRRHPSDSPRDTSFSHSMSRSEGARADTASKNKNPSTAHVPPDAEPAKPDVPISAEKAKAIDVSKALVRYGEAVKDSARLKFHQENLEKTRKQRERDYDKSNHQHSPYPSVAELQNKYRNRVEDDLKLIQEHIRKAEAKEHEAVSYFVKFFTGRVPTIPADSADPNKAFETKLASLESMIQEQKEASQKAIKVREERETQLEQFVRELQTQQVVQKLEYQSQIHSLQQLVEKQMLEMQEKFDKKLAQHGEKLALQNKQRTADLNGRVDDLGRDFEELAKKNKTQHDSLKKDVQAEIAGGLSKHAERIKTFEQQLQGLKAKPVKEAAPAAGISSLKNELSVLQTETRKQIDEHNNIIATLRTGLANSTAQAVTEDLMQRLEVVEHKLGQVDIDALEAATEMASFDFPDLQRRVANLQPDKFESRFKALEAAAATVKDTVGKILTDIVGVQKTLEDNDTRLDDAESNIEMIHHQVSQEIEATANTKAAMDSLKADLSTTLNGLSDTFGNIINELREANAALATRLATLEKRAASEQPPTPGAFGLKRTTTAGRLASPDTPNPSVRLESGLWKPVTDKLSKDMAALAEKVAKLDLLPGNISNQELKINQHAGQINALNKRFELAQEELLSLDDRFNNLTTKQLAEHMIGNLQQLCPNEAQLKADIDALTKLTKTLEDRVQECTGKVEKVDDNVTKMMLDFRENRASLNPEEGLNKKRRRIEVSPTKNGLGNSRSVSNGLQ</sequence>
<dbReference type="EMBL" id="MU864935">
    <property type="protein sequence ID" value="KAK4465925.1"/>
    <property type="molecule type" value="Genomic_DNA"/>
</dbReference>
<comment type="caution">
    <text evidence="3">The sequence shown here is derived from an EMBL/GenBank/DDBJ whole genome shotgun (WGS) entry which is preliminary data.</text>
</comment>
<dbReference type="PANTHER" id="PTHR19327:SF0">
    <property type="entry name" value="GOLGIN SUBFAMILY A MEMBER 4"/>
    <property type="match status" value="1"/>
</dbReference>
<feature type="compositionally biased region" description="Polar residues" evidence="2">
    <location>
        <begin position="71"/>
        <end position="80"/>
    </location>
</feature>
<feature type="region of interest" description="Disordered" evidence="2">
    <location>
        <begin position="1"/>
        <end position="113"/>
    </location>
</feature>
<feature type="coiled-coil region" evidence="1">
    <location>
        <begin position="657"/>
        <end position="691"/>
    </location>
</feature>
<evidence type="ECO:0000313" key="3">
    <source>
        <dbReference type="EMBL" id="KAK4465925.1"/>
    </source>
</evidence>
<dbReference type="Proteomes" id="UP001321749">
    <property type="component" value="Unassembled WGS sequence"/>
</dbReference>
<proteinExistence type="predicted"/>
<feature type="compositionally biased region" description="Basic and acidic residues" evidence="2">
    <location>
        <begin position="9"/>
        <end position="70"/>
    </location>
</feature>
<feature type="coiled-coil region" evidence="1">
    <location>
        <begin position="226"/>
        <end position="256"/>
    </location>
</feature>